<dbReference type="Gene3D" id="3.10.310.10">
    <property type="entry name" value="Diaminopimelate Epimerase, Chain A, domain 1"/>
    <property type="match status" value="1"/>
</dbReference>
<sequence>MTLFAIYKAYFVILLHIHACYNKTIASKKERVTGMMIVRIYKVEKQEYMVMDGTTGFMPGAAAIRLLAHRRFGVGADRVLVFTGSEEIPSFKAFTADGEEQEMQEVDYAALAKVKEDFEVHLTDSFVRRLRAADSAKMAAAC</sequence>
<evidence type="ECO:0000313" key="1">
    <source>
        <dbReference type="EMBL" id="RHF50992.1"/>
    </source>
</evidence>
<name>A0A414NVI9_9FIRM</name>
<accession>A0A414NVI9</accession>
<gene>
    <name evidence="1" type="ORF">DW674_09075</name>
</gene>
<dbReference type="AlphaFoldDB" id="A0A414NVI9"/>
<protein>
    <submittedName>
        <fullName evidence="1">Diaminopimelate epimerase</fullName>
    </submittedName>
</protein>
<reference evidence="1 2" key="1">
    <citation type="submission" date="2018-08" db="EMBL/GenBank/DDBJ databases">
        <title>A genome reference for cultivated species of the human gut microbiota.</title>
        <authorList>
            <person name="Zou Y."/>
            <person name="Xue W."/>
            <person name="Luo G."/>
        </authorList>
    </citation>
    <scope>NUCLEOTIDE SEQUENCE [LARGE SCALE GENOMIC DNA]</scope>
    <source>
        <strain evidence="1 2">AM25-21AC</strain>
    </source>
</reference>
<dbReference type="Proteomes" id="UP000283442">
    <property type="component" value="Unassembled WGS sequence"/>
</dbReference>
<proteinExistence type="predicted"/>
<evidence type="ECO:0000313" key="2">
    <source>
        <dbReference type="Proteomes" id="UP000283442"/>
    </source>
</evidence>
<dbReference type="OrthoDB" id="1666310at2"/>
<comment type="caution">
    <text evidence="1">The sequence shown here is derived from an EMBL/GenBank/DDBJ whole genome shotgun (WGS) entry which is preliminary data.</text>
</comment>
<dbReference type="EMBL" id="QRHE01000009">
    <property type="protein sequence ID" value="RHF50992.1"/>
    <property type="molecule type" value="Genomic_DNA"/>
</dbReference>
<organism evidence="1 2">
    <name type="scientific">Mitsuokella multacida</name>
    <dbReference type="NCBI Taxonomy" id="52226"/>
    <lineage>
        <taxon>Bacteria</taxon>
        <taxon>Bacillati</taxon>
        <taxon>Bacillota</taxon>
        <taxon>Negativicutes</taxon>
        <taxon>Selenomonadales</taxon>
        <taxon>Selenomonadaceae</taxon>
        <taxon>Mitsuokella</taxon>
    </lineage>
</organism>